<dbReference type="InterPro" id="IPR023606">
    <property type="entry name" value="CoA-Trfase_III_dom_1_sf"/>
</dbReference>
<dbReference type="Pfam" id="PF02515">
    <property type="entry name" value="CoA_transf_3"/>
    <property type="match status" value="1"/>
</dbReference>
<reference evidence="2" key="1">
    <citation type="submission" date="2020-07" db="EMBL/GenBank/DDBJ databases">
        <title>Huge and variable diversity of episymbiotic CPR bacteria and DPANN archaea in groundwater ecosystems.</title>
        <authorList>
            <person name="He C.Y."/>
            <person name="Keren R."/>
            <person name="Whittaker M."/>
            <person name="Farag I.F."/>
            <person name="Doudna J."/>
            <person name="Cate J.H.D."/>
            <person name="Banfield J.F."/>
        </authorList>
    </citation>
    <scope>NUCLEOTIDE SEQUENCE</scope>
    <source>
        <strain evidence="2">NC_groundwater_672_Ag_B-0.1um_62_36</strain>
    </source>
</reference>
<evidence type="ECO:0000313" key="3">
    <source>
        <dbReference type="Proteomes" id="UP000769766"/>
    </source>
</evidence>
<dbReference type="Gene3D" id="3.40.50.10540">
    <property type="entry name" value="Crotonobetainyl-coa:carnitine coa-transferase, domain 1"/>
    <property type="match status" value="1"/>
</dbReference>
<dbReference type="SUPFAM" id="SSF89796">
    <property type="entry name" value="CoA-transferase family III (CaiB/BaiF)"/>
    <property type="match status" value="1"/>
</dbReference>
<proteinExistence type="predicted"/>
<accession>A0A932CPT1</accession>
<dbReference type="PANTHER" id="PTHR48207">
    <property type="entry name" value="SUCCINATE--HYDROXYMETHYLGLUTARATE COA-TRANSFERASE"/>
    <property type="match status" value="1"/>
</dbReference>
<dbReference type="Proteomes" id="UP000769766">
    <property type="component" value="Unassembled WGS sequence"/>
</dbReference>
<feature type="non-terminal residue" evidence="2">
    <location>
        <position position="278"/>
    </location>
</feature>
<organism evidence="2 3">
    <name type="scientific">Tectimicrobiota bacterium</name>
    <dbReference type="NCBI Taxonomy" id="2528274"/>
    <lineage>
        <taxon>Bacteria</taxon>
        <taxon>Pseudomonadati</taxon>
        <taxon>Nitrospinota/Tectimicrobiota group</taxon>
        <taxon>Candidatus Tectimicrobiota</taxon>
    </lineage>
</organism>
<protein>
    <submittedName>
        <fullName evidence="2">CoA transferase</fullName>
    </submittedName>
</protein>
<dbReference type="EMBL" id="JACPRF010000281">
    <property type="protein sequence ID" value="MBI2877074.1"/>
    <property type="molecule type" value="Genomic_DNA"/>
</dbReference>
<dbReference type="InterPro" id="IPR003673">
    <property type="entry name" value="CoA-Trfase_fam_III"/>
</dbReference>
<keyword evidence="1 2" id="KW-0808">Transferase</keyword>
<dbReference type="GO" id="GO:0008410">
    <property type="term" value="F:CoA-transferase activity"/>
    <property type="evidence" value="ECO:0007669"/>
    <property type="project" value="TreeGrafter"/>
</dbReference>
<dbReference type="PANTHER" id="PTHR48207:SF3">
    <property type="entry name" value="SUCCINATE--HYDROXYMETHYLGLUTARATE COA-TRANSFERASE"/>
    <property type="match status" value="1"/>
</dbReference>
<evidence type="ECO:0000256" key="1">
    <source>
        <dbReference type="ARBA" id="ARBA00022679"/>
    </source>
</evidence>
<dbReference type="InterPro" id="IPR044855">
    <property type="entry name" value="CoA-Trfase_III_dom3_sf"/>
</dbReference>
<dbReference type="InterPro" id="IPR050483">
    <property type="entry name" value="CoA-transferase_III_domain"/>
</dbReference>
<evidence type="ECO:0000313" key="2">
    <source>
        <dbReference type="EMBL" id="MBI2877074.1"/>
    </source>
</evidence>
<gene>
    <name evidence="2" type="ORF">HYY20_09355</name>
</gene>
<dbReference type="AlphaFoldDB" id="A0A932CPT1"/>
<comment type="caution">
    <text evidence="2">The sequence shown here is derived from an EMBL/GenBank/DDBJ whole genome shotgun (WGS) entry which is preliminary data.</text>
</comment>
<dbReference type="Gene3D" id="3.30.1540.10">
    <property type="entry name" value="formyl-coa transferase, domain 3"/>
    <property type="match status" value="1"/>
</dbReference>
<sequence length="278" mass="30387">MAEAVENVEKKEGQGKAGPLHGLRVLDLGLAGAGPMGPALLADWGAEVVKVEIPEGGNISRRIPPLYNGQSLSSPVGLRHKKSVTLDLHTEMGQEAVRRLVREFAVVLENYRPGTLEKWNLGYEELKRQKDDLILVRVSGFGQAGPYRNRTSYDTVGAAMGGMLHHTGRPEDPPALLGTAMCDYITAAFNALASLIAVYHRNQTGRGQWADIPQYEAIFRLCEYTAAAYDKLGLVRERTGNRHPSIAPADLYPTRDGQWVAIEAVNDKIFARLAQAMG</sequence>
<name>A0A932CPT1_UNCTE</name>